<accession>A0A3Q1F3W2</accession>
<dbReference type="SMART" id="SM00409">
    <property type="entry name" value="IG"/>
    <property type="match status" value="3"/>
</dbReference>
<dbReference type="Proteomes" id="UP000257200">
    <property type="component" value="Unplaced"/>
</dbReference>
<evidence type="ECO:0000256" key="2">
    <source>
        <dbReference type="ARBA" id="ARBA00022729"/>
    </source>
</evidence>
<evidence type="ECO:0000256" key="7">
    <source>
        <dbReference type="SAM" id="Phobius"/>
    </source>
</evidence>
<keyword evidence="6" id="KW-0393">Immunoglobulin domain</keyword>
<evidence type="ECO:0000256" key="4">
    <source>
        <dbReference type="ARBA" id="ARBA00023157"/>
    </source>
</evidence>
<dbReference type="PRINTS" id="PR01536">
    <property type="entry name" value="INTRLKN1R12F"/>
</dbReference>
<keyword evidence="11" id="KW-1185">Reference proteome</keyword>
<proteinExistence type="inferred from homology"/>
<sequence length="370" mass="41650">MTTQKTLLVLPLLLTLLTGVMSSQEAQVLYARAGEMVVLECPYLSHKDGTPLWTNHSTQDVNVINSMSTSADVLIHGRSLVILRASINHQGNYSCSYGNASRQFWFGLTVYATQSREHGEKNQNPSTCYMQQSCRLICPFVNITPVNITRNGITWRKEGESSPQNGYFESISEKDSGIYTCTRSYLYRGQTYNVTFTVTVEVKPSSEILLPHKNDVFHVDLGSTVVINCTALVNSNFDDVFWLSGTSFVERSNSLPVFYNYTRVKNAEEEKLTASLVFQKISEEDLLRNYTCKLESSHQSSSFITITLTRKAHHFPLSLTVCIVAILVVIILTIVGAVILFRVCSRRKGCIRLHRVERNSSNLSTSWSRI</sequence>
<keyword evidence="5" id="KW-0325">Glycoprotein</keyword>
<keyword evidence="3" id="KW-0677">Repeat</keyword>
<keyword evidence="7" id="KW-0812">Transmembrane</keyword>
<dbReference type="Ensembl" id="ENSAPOT00000020233.1">
    <property type="protein sequence ID" value="ENSAPOP00000012371.1"/>
    <property type="gene ID" value="ENSAPOG00000015048.1"/>
</dbReference>
<evidence type="ECO:0000256" key="8">
    <source>
        <dbReference type="SAM" id="SignalP"/>
    </source>
</evidence>
<feature type="transmembrane region" description="Helical" evidence="7">
    <location>
        <begin position="317"/>
        <end position="343"/>
    </location>
</feature>
<dbReference type="PROSITE" id="PS50835">
    <property type="entry name" value="IG_LIKE"/>
    <property type="match status" value="3"/>
</dbReference>
<feature type="chain" id="PRO_5044597949" evidence="8">
    <location>
        <begin position="23"/>
        <end position="370"/>
    </location>
</feature>
<feature type="signal peptide" evidence="8">
    <location>
        <begin position="1"/>
        <end position="22"/>
    </location>
</feature>
<keyword evidence="7" id="KW-0472">Membrane</keyword>
<dbReference type="InterPro" id="IPR015621">
    <property type="entry name" value="IL-1_rcpt_fam"/>
</dbReference>
<evidence type="ECO:0000313" key="10">
    <source>
        <dbReference type="Ensembl" id="ENSAPOP00000012371.1"/>
    </source>
</evidence>
<feature type="domain" description="Ig-like" evidence="9">
    <location>
        <begin position="204"/>
        <end position="309"/>
    </location>
</feature>
<dbReference type="InterPro" id="IPR013783">
    <property type="entry name" value="Ig-like_fold"/>
</dbReference>
<dbReference type="InterPro" id="IPR004074">
    <property type="entry name" value="IL-1_rcpt_I/II-typ"/>
</dbReference>
<comment type="similarity">
    <text evidence="1">Belongs to the interleukin-1 receptor family.</text>
</comment>
<reference evidence="10" key="1">
    <citation type="submission" date="2025-05" db="UniProtKB">
        <authorList>
            <consortium name="Ensembl"/>
        </authorList>
    </citation>
    <scope>IDENTIFICATION</scope>
</reference>
<keyword evidence="7" id="KW-1133">Transmembrane helix</keyword>
<dbReference type="InterPro" id="IPR007110">
    <property type="entry name" value="Ig-like_dom"/>
</dbReference>
<feature type="domain" description="Ig-like" evidence="9">
    <location>
        <begin position="11"/>
        <end position="95"/>
    </location>
</feature>
<dbReference type="SUPFAM" id="SSF48726">
    <property type="entry name" value="Immunoglobulin"/>
    <property type="match status" value="3"/>
</dbReference>
<dbReference type="AlphaFoldDB" id="A0A3Q1F3W2"/>
<evidence type="ECO:0000256" key="1">
    <source>
        <dbReference type="ARBA" id="ARBA00009752"/>
    </source>
</evidence>
<dbReference type="PANTHER" id="PTHR11890">
    <property type="entry name" value="INTERLEUKIN-1 RECEPTOR FAMILY MEMBER"/>
    <property type="match status" value="1"/>
</dbReference>
<dbReference type="GeneTree" id="ENSGT01090000259985"/>
<dbReference type="Gene3D" id="2.60.40.10">
    <property type="entry name" value="Immunoglobulins"/>
    <property type="match status" value="3"/>
</dbReference>
<keyword evidence="4" id="KW-1015">Disulfide bond</keyword>
<dbReference type="Ensembl" id="ENSAPOT00000020240.1">
    <property type="protein sequence ID" value="ENSAPOP00000012377.1"/>
    <property type="gene ID" value="ENSAPOG00000015048.1"/>
</dbReference>
<dbReference type="GO" id="GO:0004908">
    <property type="term" value="F:interleukin-1 receptor activity"/>
    <property type="evidence" value="ECO:0007669"/>
    <property type="project" value="InterPro"/>
</dbReference>
<evidence type="ECO:0000313" key="11">
    <source>
        <dbReference type="Proteomes" id="UP000257200"/>
    </source>
</evidence>
<name>A0A3Q1F3W2_9TELE</name>
<evidence type="ECO:0000259" key="9">
    <source>
        <dbReference type="PROSITE" id="PS50835"/>
    </source>
</evidence>
<keyword evidence="2 8" id="KW-0732">Signal</keyword>
<protein>
    <submittedName>
        <fullName evidence="10">Interleukin-18 receptor 1-like</fullName>
    </submittedName>
</protein>
<evidence type="ECO:0000256" key="6">
    <source>
        <dbReference type="ARBA" id="ARBA00023319"/>
    </source>
</evidence>
<evidence type="ECO:0000256" key="3">
    <source>
        <dbReference type="ARBA" id="ARBA00022737"/>
    </source>
</evidence>
<dbReference type="STRING" id="80966.ENSAPOP00000012377"/>
<feature type="domain" description="Ig-like" evidence="9">
    <location>
        <begin position="136"/>
        <end position="197"/>
    </location>
</feature>
<dbReference type="InterPro" id="IPR003599">
    <property type="entry name" value="Ig_sub"/>
</dbReference>
<dbReference type="InterPro" id="IPR036179">
    <property type="entry name" value="Ig-like_dom_sf"/>
</dbReference>
<dbReference type="PANTHER" id="PTHR11890:SF6">
    <property type="entry name" value="INTERLEUKIN-18 RECEPTOR 1"/>
    <property type="match status" value="1"/>
</dbReference>
<evidence type="ECO:0000256" key="5">
    <source>
        <dbReference type="ARBA" id="ARBA00023180"/>
    </source>
</evidence>
<organism evidence="10 11">
    <name type="scientific">Acanthochromis polyacanthus</name>
    <name type="common">spiny chromis</name>
    <dbReference type="NCBI Taxonomy" id="80966"/>
    <lineage>
        <taxon>Eukaryota</taxon>
        <taxon>Metazoa</taxon>
        <taxon>Chordata</taxon>
        <taxon>Craniata</taxon>
        <taxon>Vertebrata</taxon>
        <taxon>Euteleostomi</taxon>
        <taxon>Actinopterygii</taxon>
        <taxon>Neopterygii</taxon>
        <taxon>Teleostei</taxon>
        <taxon>Neoteleostei</taxon>
        <taxon>Acanthomorphata</taxon>
        <taxon>Ovalentaria</taxon>
        <taxon>Pomacentridae</taxon>
        <taxon>Acanthochromis</taxon>
    </lineage>
</organism>